<evidence type="ECO:0000313" key="2">
    <source>
        <dbReference type="EMBL" id="EMN17768.1"/>
    </source>
</evidence>
<protein>
    <submittedName>
        <fullName evidence="2">Uncharacterized protein</fullName>
    </submittedName>
</protein>
<name>A0ABC9SIW9_LEPBO</name>
<dbReference type="AlphaFoldDB" id="A0ABC9SIW9"/>
<feature type="compositionally biased region" description="Basic residues" evidence="1">
    <location>
        <begin position="1"/>
        <end position="21"/>
    </location>
</feature>
<dbReference type="Proteomes" id="UP000012166">
    <property type="component" value="Unassembled WGS sequence"/>
</dbReference>
<evidence type="ECO:0000313" key="3">
    <source>
        <dbReference type="Proteomes" id="UP000012166"/>
    </source>
</evidence>
<reference evidence="2 3" key="1">
    <citation type="submission" date="2013-01" db="EMBL/GenBank/DDBJ databases">
        <authorList>
            <person name="Harkins D.M."/>
            <person name="Durkin A.S."/>
            <person name="Brinkac L.M."/>
            <person name="Haft D.H."/>
            <person name="Selengut J.D."/>
            <person name="Sanka R."/>
            <person name="DePew J."/>
            <person name="Purushe J."/>
            <person name="Hartskeerl R.A."/>
            <person name="Ahmed A."/>
            <person name="van der Linden H."/>
            <person name="Goris M.G.A."/>
            <person name="Vinetz J.M."/>
            <person name="Sutton G.G."/>
            <person name="Nierman W.C."/>
            <person name="Fouts D.E."/>
        </authorList>
    </citation>
    <scope>NUCLEOTIDE SEQUENCE [LARGE SCALE GENOMIC DNA]</scope>
    <source>
        <strain evidence="2 3">Brem 328</strain>
    </source>
</reference>
<evidence type="ECO:0000256" key="1">
    <source>
        <dbReference type="SAM" id="MobiDB-lite"/>
    </source>
</evidence>
<accession>A0ABC9SIW9</accession>
<comment type="caution">
    <text evidence="2">The sequence shown here is derived from an EMBL/GenBank/DDBJ whole genome shotgun (WGS) entry which is preliminary data.</text>
</comment>
<proteinExistence type="predicted"/>
<organism evidence="2 3">
    <name type="scientific">Leptospira borgpetersenii str. Brem 328</name>
    <dbReference type="NCBI Taxonomy" id="1049780"/>
    <lineage>
        <taxon>Bacteria</taxon>
        <taxon>Pseudomonadati</taxon>
        <taxon>Spirochaetota</taxon>
        <taxon>Spirochaetia</taxon>
        <taxon>Leptospirales</taxon>
        <taxon>Leptospiraceae</taxon>
        <taxon>Leptospira</taxon>
    </lineage>
</organism>
<sequence>MRKNGCKNAKNKKKNRFRKRTHESLRKESRRVAVFSLIPESLLEYRFCIRVFKDGK</sequence>
<gene>
    <name evidence="2" type="ORF">LEP1GSC056_2779</name>
</gene>
<dbReference type="EMBL" id="AHMS02000022">
    <property type="protein sequence ID" value="EMN17768.1"/>
    <property type="molecule type" value="Genomic_DNA"/>
</dbReference>
<feature type="region of interest" description="Disordered" evidence="1">
    <location>
        <begin position="1"/>
        <end position="25"/>
    </location>
</feature>